<dbReference type="OrthoDB" id="9789566at2"/>
<dbReference type="Gene3D" id="1.10.357.10">
    <property type="entry name" value="Tetracycline Repressor, domain 2"/>
    <property type="match status" value="1"/>
</dbReference>
<dbReference type="InterPro" id="IPR009057">
    <property type="entry name" value="Homeodomain-like_sf"/>
</dbReference>
<gene>
    <name evidence="6" type="ORF">AHMF7605_00915</name>
</gene>
<evidence type="ECO:0000256" key="3">
    <source>
        <dbReference type="ARBA" id="ARBA00023163"/>
    </source>
</evidence>
<keyword evidence="1" id="KW-0805">Transcription regulation</keyword>
<comment type="caution">
    <text evidence="6">The sequence shown here is derived from an EMBL/GenBank/DDBJ whole genome shotgun (WGS) entry which is preliminary data.</text>
</comment>
<dbReference type="RefSeq" id="WP_106925551.1">
    <property type="nucleotide sequence ID" value="NZ_PYFT01000001.1"/>
</dbReference>
<dbReference type="PRINTS" id="PR00455">
    <property type="entry name" value="HTHTETR"/>
</dbReference>
<dbReference type="EMBL" id="PYFT01000001">
    <property type="protein sequence ID" value="PSR52179.1"/>
    <property type="molecule type" value="Genomic_DNA"/>
</dbReference>
<dbReference type="Proteomes" id="UP000240357">
    <property type="component" value="Unassembled WGS sequence"/>
</dbReference>
<dbReference type="InterPro" id="IPR036271">
    <property type="entry name" value="Tet_transcr_reg_TetR-rel_C_sf"/>
</dbReference>
<keyword evidence="7" id="KW-1185">Reference proteome</keyword>
<dbReference type="InterPro" id="IPR050109">
    <property type="entry name" value="HTH-type_TetR-like_transc_reg"/>
</dbReference>
<dbReference type="SUPFAM" id="SSF46689">
    <property type="entry name" value="Homeodomain-like"/>
    <property type="match status" value="1"/>
</dbReference>
<dbReference type="InterPro" id="IPR001647">
    <property type="entry name" value="HTH_TetR"/>
</dbReference>
<evidence type="ECO:0000313" key="7">
    <source>
        <dbReference type="Proteomes" id="UP000240357"/>
    </source>
</evidence>
<dbReference type="PANTHER" id="PTHR30055">
    <property type="entry name" value="HTH-TYPE TRANSCRIPTIONAL REGULATOR RUTR"/>
    <property type="match status" value="1"/>
</dbReference>
<keyword evidence="2 4" id="KW-0238">DNA-binding</keyword>
<proteinExistence type="predicted"/>
<evidence type="ECO:0000256" key="1">
    <source>
        <dbReference type="ARBA" id="ARBA00023015"/>
    </source>
</evidence>
<evidence type="ECO:0000256" key="4">
    <source>
        <dbReference type="PROSITE-ProRule" id="PRU00335"/>
    </source>
</evidence>
<sequence>MTNCCLVPEEKLKEAAKKVFLEKGFDGTTTRDIAQEAGMNVALLNYYFRSKEKLFSLVFNELFELNFRGMLQIMNQSIPLKDKITGLIDHDFQIFKSNPGLVTFLQNELHRNPDRFLCAITLEKERLTTIFDQQLQKAIAAGEVRSITIPHVLQLIAANVQFIFQSKVMSTRLWQMTDVEFDQFVENHQKIVKDMICNYLFIPQEAD</sequence>
<dbReference type="PANTHER" id="PTHR30055:SF234">
    <property type="entry name" value="HTH-TYPE TRANSCRIPTIONAL REGULATOR BETI"/>
    <property type="match status" value="1"/>
</dbReference>
<evidence type="ECO:0000256" key="2">
    <source>
        <dbReference type="ARBA" id="ARBA00023125"/>
    </source>
</evidence>
<dbReference type="AlphaFoldDB" id="A0A2T2Y9I0"/>
<name>A0A2T2Y9I0_9BACT</name>
<dbReference type="GO" id="GO:0000976">
    <property type="term" value="F:transcription cis-regulatory region binding"/>
    <property type="evidence" value="ECO:0007669"/>
    <property type="project" value="TreeGrafter"/>
</dbReference>
<accession>A0A2T2Y9I0</accession>
<evidence type="ECO:0000313" key="6">
    <source>
        <dbReference type="EMBL" id="PSR52179.1"/>
    </source>
</evidence>
<feature type="domain" description="HTH tetR-type" evidence="5">
    <location>
        <begin position="6"/>
        <end position="66"/>
    </location>
</feature>
<dbReference type="SUPFAM" id="SSF48498">
    <property type="entry name" value="Tetracyclin repressor-like, C-terminal domain"/>
    <property type="match status" value="1"/>
</dbReference>
<feature type="DNA-binding region" description="H-T-H motif" evidence="4">
    <location>
        <begin position="29"/>
        <end position="48"/>
    </location>
</feature>
<keyword evidence="3" id="KW-0804">Transcription</keyword>
<dbReference type="GO" id="GO:0003700">
    <property type="term" value="F:DNA-binding transcription factor activity"/>
    <property type="evidence" value="ECO:0007669"/>
    <property type="project" value="TreeGrafter"/>
</dbReference>
<evidence type="ECO:0000259" key="5">
    <source>
        <dbReference type="PROSITE" id="PS50977"/>
    </source>
</evidence>
<dbReference type="Pfam" id="PF00440">
    <property type="entry name" value="TetR_N"/>
    <property type="match status" value="1"/>
</dbReference>
<organism evidence="6 7">
    <name type="scientific">Adhaeribacter arboris</name>
    <dbReference type="NCBI Taxonomy" id="2072846"/>
    <lineage>
        <taxon>Bacteria</taxon>
        <taxon>Pseudomonadati</taxon>
        <taxon>Bacteroidota</taxon>
        <taxon>Cytophagia</taxon>
        <taxon>Cytophagales</taxon>
        <taxon>Hymenobacteraceae</taxon>
        <taxon>Adhaeribacter</taxon>
    </lineage>
</organism>
<dbReference type="PROSITE" id="PS50977">
    <property type="entry name" value="HTH_TETR_2"/>
    <property type="match status" value="1"/>
</dbReference>
<reference evidence="6 7" key="1">
    <citation type="submission" date="2018-03" db="EMBL/GenBank/DDBJ databases">
        <title>Adhaeribacter sp. HMF7605 Genome sequencing and assembly.</title>
        <authorList>
            <person name="Kang H."/>
            <person name="Kang J."/>
            <person name="Cha I."/>
            <person name="Kim H."/>
            <person name="Joh K."/>
        </authorList>
    </citation>
    <scope>NUCLEOTIDE SEQUENCE [LARGE SCALE GENOMIC DNA]</scope>
    <source>
        <strain evidence="6 7">HMF7605</strain>
    </source>
</reference>
<protein>
    <submittedName>
        <fullName evidence="6">TetR/AcrR family transcriptional regulator</fullName>
    </submittedName>
</protein>